<gene>
    <name evidence="2" type="ORF">NCTC10797_00059</name>
</gene>
<name>A0A4U8VRY1_9NOCA</name>
<dbReference type="AlphaFoldDB" id="A0A4U8VRY1"/>
<feature type="transmembrane region" description="Helical" evidence="1">
    <location>
        <begin position="12"/>
        <end position="30"/>
    </location>
</feature>
<proteinExistence type="predicted"/>
<evidence type="ECO:0000313" key="2">
    <source>
        <dbReference type="EMBL" id="VFA96310.1"/>
    </source>
</evidence>
<keyword evidence="1" id="KW-0812">Transmembrane</keyword>
<organism evidence="2 3">
    <name type="scientific">Nocardia cyriacigeorgica</name>
    <dbReference type="NCBI Taxonomy" id="135487"/>
    <lineage>
        <taxon>Bacteria</taxon>
        <taxon>Bacillati</taxon>
        <taxon>Actinomycetota</taxon>
        <taxon>Actinomycetes</taxon>
        <taxon>Mycobacteriales</taxon>
        <taxon>Nocardiaceae</taxon>
        <taxon>Nocardia</taxon>
    </lineage>
</organism>
<accession>A0A4U8VRY1</accession>
<keyword evidence="1" id="KW-0472">Membrane</keyword>
<evidence type="ECO:0000256" key="1">
    <source>
        <dbReference type="SAM" id="Phobius"/>
    </source>
</evidence>
<evidence type="ECO:0000313" key="3">
    <source>
        <dbReference type="Proteomes" id="UP000290439"/>
    </source>
</evidence>
<dbReference type="Proteomes" id="UP000290439">
    <property type="component" value="Chromosome"/>
</dbReference>
<keyword evidence="1" id="KW-1133">Transmembrane helix</keyword>
<reference evidence="2 3" key="1">
    <citation type="submission" date="2019-02" db="EMBL/GenBank/DDBJ databases">
        <authorList>
            <consortium name="Pathogen Informatics"/>
        </authorList>
    </citation>
    <scope>NUCLEOTIDE SEQUENCE [LARGE SCALE GENOMIC DNA]</scope>
    <source>
        <strain evidence="2 3">3012STDY6756504</strain>
    </source>
</reference>
<protein>
    <submittedName>
        <fullName evidence="2">Uncharacterized protein</fullName>
    </submittedName>
</protein>
<sequence>MSHQVVRKVLIIAGYTIAWIVLSTMLRKALWRDARERMARLDQPIHH</sequence>
<dbReference type="RefSeq" id="WP_165448780.1">
    <property type="nucleotide sequence ID" value="NZ_JADLQP010000010.1"/>
</dbReference>
<dbReference type="EMBL" id="LR215973">
    <property type="protein sequence ID" value="VFA96310.1"/>
    <property type="molecule type" value="Genomic_DNA"/>
</dbReference>